<evidence type="ECO:0000256" key="1">
    <source>
        <dbReference type="SAM" id="MobiDB-lite"/>
    </source>
</evidence>
<dbReference type="GO" id="GO:0032299">
    <property type="term" value="C:ribonuclease H2 complex"/>
    <property type="evidence" value="ECO:0007669"/>
    <property type="project" value="InterPro"/>
</dbReference>
<dbReference type="PANTHER" id="PTHR47204:SF1">
    <property type="entry name" value="RIBONUCLEASE H2 SUBUNIT C"/>
    <property type="match status" value="1"/>
</dbReference>
<feature type="region of interest" description="Disordered" evidence="1">
    <location>
        <begin position="70"/>
        <end position="114"/>
    </location>
</feature>
<dbReference type="EMBL" id="JAANYQ010000003">
    <property type="protein sequence ID" value="KAF4125375.1"/>
    <property type="molecule type" value="Genomic_DNA"/>
</dbReference>
<comment type="caution">
    <text evidence="2">The sequence shown here is derived from an EMBL/GenBank/DDBJ whole genome shotgun (WGS) entry which is preliminary data.</text>
</comment>
<dbReference type="InterPro" id="IPR013924">
    <property type="entry name" value="RNase_H2_suC"/>
</dbReference>
<accession>A0A9P5D730</accession>
<dbReference type="Gene3D" id="2.40.128.680">
    <property type="match status" value="1"/>
</dbReference>
<dbReference type="RefSeq" id="XP_035324027.1">
    <property type="nucleotide sequence ID" value="XM_035466190.1"/>
</dbReference>
<dbReference type="CDD" id="cd09271">
    <property type="entry name" value="RNase_H2-C"/>
    <property type="match status" value="1"/>
</dbReference>
<protein>
    <submittedName>
        <fullName evidence="2">Ribonuclease H2 subunit C</fullName>
    </submittedName>
</protein>
<dbReference type="Pfam" id="PF08615">
    <property type="entry name" value="RNase_H2_suC"/>
    <property type="match status" value="1"/>
</dbReference>
<sequence>MAQPILSIKEADAHPPKSVANLLPCHVHHDGPLGSIDSYWNPTTTEDGTNIAYFRGRRLKGKTTVLPEQYRGVVAERETKEKQQTNGAGQPLSEEASREDGDADAEKPAETGSLRVTAEFDSIVVWGHESVALSEEDPYIRSIEEWLQVSEKVGW</sequence>
<name>A0A9P5D730_9HYPO</name>
<dbReference type="PANTHER" id="PTHR47204">
    <property type="entry name" value="OS02G0168900 PROTEIN"/>
    <property type="match status" value="1"/>
</dbReference>
<evidence type="ECO:0000313" key="2">
    <source>
        <dbReference type="EMBL" id="KAF4125375.1"/>
    </source>
</evidence>
<dbReference type="GeneID" id="55970443"/>
<dbReference type="GO" id="GO:0006401">
    <property type="term" value="P:RNA catabolic process"/>
    <property type="evidence" value="ECO:0007669"/>
    <property type="project" value="InterPro"/>
</dbReference>
<evidence type="ECO:0000313" key="3">
    <source>
        <dbReference type="Proteomes" id="UP000749293"/>
    </source>
</evidence>
<feature type="compositionally biased region" description="Basic and acidic residues" evidence="1">
    <location>
        <begin position="74"/>
        <end position="83"/>
    </location>
</feature>
<dbReference type="Proteomes" id="UP000749293">
    <property type="component" value="Unassembled WGS sequence"/>
</dbReference>
<gene>
    <name evidence="2" type="ORF">GMORB2_4215</name>
</gene>
<keyword evidence="3" id="KW-1185">Reference proteome</keyword>
<dbReference type="AlphaFoldDB" id="A0A9P5D730"/>
<proteinExistence type="predicted"/>
<feature type="compositionally biased region" description="Basic and acidic residues" evidence="1">
    <location>
        <begin position="95"/>
        <end position="109"/>
    </location>
</feature>
<organism evidence="2 3">
    <name type="scientific">Geosmithia morbida</name>
    <dbReference type="NCBI Taxonomy" id="1094350"/>
    <lineage>
        <taxon>Eukaryota</taxon>
        <taxon>Fungi</taxon>
        <taxon>Dikarya</taxon>
        <taxon>Ascomycota</taxon>
        <taxon>Pezizomycotina</taxon>
        <taxon>Sordariomycetes</taxon>
        <taxon>Hypocreomycetidae</taxon>
        <taxon>Hypocreales</taxon>
        <taxon>Bionectriaceae</taxon>
        <taxon>Geosmithia</taxon>
    </lineage>
</organism>
<dbReference type="OrthoDB" id="6222486at2759"/>
<reference evidence="2" key="1">
    <citation type="submission" date="2020-03" db="EMBL/GenBank/DDBJ databases">
        <title>Site-based positive gene gene selection in Geosmithia morbida across the United States reveals a broad range of putative effectors and factors for local host and environmental adapation.</title>
        <authorList>
            <person name="Onufrak A."/>
            <person name="Murdoch R.W."/>
            <person name="Gazis R."/>
            <person name="Huff M."/>
            <person name="Staton M."/>
            <person name="Klingeman W."/>
            <person name="Hadziabdic D."/>
        </authorList>
    </citation>
    <scope>NUCLEOTIDE SEQUENCE</scope>
    <source>
        <strain evidence="2">1262</strain>
    </source>
</reference>